<evidence type="ECO:0000256" key="3">
    <source>
        <dbReference type="ARBA" id="ARBA00023163"/>
    </source>
</evidence>
<comment type="caution">
    <text evidence="5">The sequence shown here is derived from an EMBL/GenBank/DDBJ whole genome shotgun (WGS) entry which is preliminary data.</text>
</comment>
<feature type="domain" description="HTH crp-type" evidence="4">
    <location>
        <begin position="151"/>
        <end position="225"/>
    </location>
</feature>
<evidence type="ECO:0000313" key="5">
    <source>
        <dbReference type="EMBL" id="MYZ46539.1"/>
    </source>
</evidence>
<reference evidence="5" key="1">
    <citation type="submission" date="2019-03" db="EMBL/GenBank/DDBJ databases">
        <title>Afifella sp. nov., isolated from activated sludge.</title>
        <authorList>
            <person name="Li Q."/>
            <person name="Liu Y."/>
        </authorList>
    </citation>
    <scope>NUCLEOTIDE SEQUENCE</scope>
    <source>
        <strain evidence="5">L72</strain>
    </source>
</reference>
<dbReference type="GO" id="GO:0003677">
    <property type="term" value="F:DNA binding"/>
    <property type="evidence" value="ECO:0007669"/>
    <property type="project" value="UniProtKB-KW"/>
</dbReference>
<dbReference type="InterPro" id="IPR014710">
    <property type="entry name" value="RmlC-like_jellyroll"/>
</dbReference>
<dbReference type="SUPFAM" id="SSF51206">
    <property type="entry name" value="cAMP-binding domain-like"/>
    <property type="match status" value="1"/>
</dbReference>
<dbReference type="InterPro" id="IPR000595">
    <property type="entry name" value="cNMP-bd_dom"/>
</dbReference>
<dbReference type="CDD" id="cd00038">
    <property type="entry name" value="CAP_ED"/>
    <property type="match status" value="1"/>
</dbReference>
<keyword evidence="1" id="KW-0805">Transcription regulation</keyword>
<keyword evidence="2" id="KW-0238">DNA-binding</keyword>
<gene>
    <name evidence="5" type="ORF">E4O86_02230</name>
</gene>
<dbReference type="AlphaFoldDB" id="A0A964T1I5"/>
<dbReference type="OrthoDB" id="7584044at2"/>
<sequence>MESSIAAHERLVTKLESDSRLSDEDREAVRQLPFTVKDLPRGVDIVRDGDRPAECCLVVSGLVCRYKLLLGGKRQILSFHLAGEIPDLQSLFLKRMDHSLAAITPVRAAFIPHAALRALVGSRPSVAAILWRETLIDAAIFREWIVGLGRRTAMQRVAHLLCELAVRFRAVGLAGDHHYTLPVTQSELGDAVGISNIHVSRVLRDLRDAGLVLVSGGTVTTLNWDGLVELSEFDPDYLHLTRPEP</sequence>
<protein>
    <submittedName>
        <fullName evidence="5">Crp/Fnr family transcriptional regulator</fullName>
    </submittedName>
</protein>
<evidence type="ECO:0000256" key="2">
    <source>
        <dbReference type="ARBA" id="ARBA00023125"/>
    </source>
</evidence>
<dbReference type="Gene3D" id="2.60.120.10">
    <property type="entry name" value="Jelly Rolls"/>
    <property type="match status" value="1"/>
</dbReference>
<proteinExistence type="predicted"/>
<evidence type="ECO:0000256" key="1">
    <source>
        <dbReference type="ARBA" id="ARBA00023015"/>
    </source>
</evidence>
<keyword evidence="3" id="KW-0804">Transcription</keyword>
<dbReference type="Pfam" id="PF13545">
    <property type="entry name" value="HTH_Crp_2"/>
    <property type="match status" value="1"/>
</dbReference>
<dbReference type="InterPro" id="IPR036390">
    <property type="entry name" value="WH_DNA-bd_sf"/>
</dbReference>
<dbReference type="InterPro" id="IPR018490">
    <property type="entry name" value="cNMP-bd_dom_sf"/>
</dbReference>
<dbReference type="PROSITE" id="PS51063">
    <property type="entry name" value="HTH_CRP_2"/>
    <property type="match status" value="1"/>
</dbReference>
<evidence type="ECO:0000259" key="4">
    <source>
        <dbReference type="PROSITE" id="PS51063"/>
    </source>
</evidence>
<dbReference type="InterPro" id="IPR012318">
    <property type="entry name" value="HTH_CRP"/>
</dbReference>
<dbReference type="SMART" id="SM00419">
    <property type="entry name" value="HTH_CRP"/>
    <property type="match status" value="1"/>
</dbReference>
<accession>A0A964T1I5</accession>
<dbReference type="GO" id="GO:0006355">
    <property type="term" value="P:regulation of DNA-templated transcription"/>
    <property type="evidence" value="ECO:0007669"/>
    <property type="project" value="InterPro"/>
</dbReference>
<name>A0A964T1I5_9HYPH</name>
<dbReference type="InterPro" id="IPR036388">
    <property type="entry name" value="WH-like_DNA-bd_sf"/>
</dbReference>
<organism evidence="5 6">
    <name type="scientific">Propylenella binzhouense</name>
    <dbReference type="NCBI Taxonomy" id="2555902"/>
    <lineage>
        <taxon>Bacteria</taxon>
        <taxon>Pseudomonadati</taxon>
        <taxon>Pseudomonadota</taxon>
        <taxon>Alphaproteobacteria</taxon>
        <taxon>Hyphomicrobiales</taxon>
        <taxon>Propylenellaceae</taxon>
        <taxon>Propylenella</taxon>
    </lineage>
</organism>
<dbReference type="Pfam" id="PF00027">
    <property type="entry name" value="cNMP_binding"/>
    <property type="match status" value="1"/>
</dbReference>
<evidence type="ECO:0000313" key="6">
    <source>
        <dbReference type="Proteomes" id="UP000773614"/>
    </source>
</evidence>
<keyword evidence="6" id="KW-1185">Reference proteome</keyword>
<dbReference type="Gene3D" id="1.10.10.10">
    <property type="entry name" value="Winged helix-like DNA-binding domain superfamily/Winged helix DNA-binding domain"/>
    <property type="match status" value="1"/>
</dbReference>
<dbReference type="Proteomes" id="UP000773614">
    <property type="component" value="Unassembled WGS sequence"/>
</dbReference>
<dbReference type="EMBL" id="SPKJ01000004">
    <property type="protein sequence ID" value="MYZ46539.1"/>
    <property type="molecule type" value="Genomic_DNA"/>
</dbReference>
<dbReference type="SUPFAM" id="SSF46785">
    <property type="entry name" value="Winged helix' DNA-binding domain"/>
    <property type="match status" value="1"/>
</dbReference>